<dbReference type="STRING" id="28234.SAMN04488588_0092"/>
<keyword evidence="3" id="KW-1185">Reference proteome</keyword>
<accession>A0A1G6HSE5</accession>
<evidence type="ECO:0000256" key="1">
    <source>
        <dbReference type="SAM" id="Phobius"/>
    </source>
</evidence>
<sequence>MAIVSILSGFASMILAIKITKKVHWAMLVAIIVTSLISMNTNFIFESAKVTAITSNFYEVLGVIFGIYLLSDTMRTSGNSEKFALHIKHLFNAKQAIAFMPMFLGLLPMPGGAMFTAPMVKDISDESGISPLNASVINYWFRHSMEFFWILYPAIVMESALTGISLTKILLIQLPIGIFSLVGAWFFFKLGKIKVNHNPENWKHLFISLLPILAIMLGVIAQLPGYLVVLVVSFVYALYYKNYRGFLRIKWEVLLLLFFVFWYKNFVEISNLSENFVMNLNDIGLSPWLIIIVSPVIIGMITGITQAGFAVTMPITISLIEQGILPLLPATLTTYYFSVIGVLITPVHLCLLLTSEFFGVKISKMVKKMIWPLIFSIIGFIIMFIFVSI</sequence>
<name>A0A1G6HSE5_9BACT</name>
<feature type="transmembrane region" description="Helical" evidence="1">
    <location>
        <begin position="57"/>
        <end position="75"/>
    </location>
</feature>
<evidence type="ECO:0000313" key="2">
    <source>
        <dbReference type="EMBL" id="SDB97104.1"/>
    </source>
</evidence>
<dbReference type="RefSeq" id="WP_091401797.1">
    <property type="nucleotide sequence ID" value="NZ_FMYV01000001.1"/>
</dbReference>
<organism evidence="2 3">
    <name type="scientific">Geotoga petraea</name>
    <dbReference type="NCBI Taxonomy" id="28234"/>
    <lineage>
        <taxon>Bacteria</taxon>
        <taxon>Thermotogati</taxon>
        <taxon>Thermotogota</taxon>
        <taxon>Thermotogae</taxon>
        <taxon>Petrotogales</taxon>
        <taxon>Petrotogaceae</taxon>
        <taxon>Geotoga</taxon>
    </lineage>
</organism>
<dbReference type="Pfam" id="PF04165">
    <property type="entry name" value="DUF401"/>
    <property type="match status" value="1"/>
</dbReference>
<keyword evidence="1" id="KW-0812">Transmembrane</keyword>
<gene>
    <name evidence="2" type="ORF">SAMN04488588_0092</name>
</gene>
<feature type="transmembrane region" description="Helical" evidence="1">
    <location>
        <begin position="370"/>
        <end position="387"/>
    </location>
</feature>
<dbReference type="AlphaFoldDB" id="A0A1G6HSE5"/>
<keyword evidence="1" id="KW-1133">Transmembrane helix</keyword>
<dbReference type="PANTHER" id="PTHR39556:SF1">
    <property type="entry name" value="PROTEIN, PUTATIVE-RELATED"/>
    <property type="match status" value="1"/>
</dbReference>
<keyword evidence="1" id="KW-0472">Membrane</keyword>
<feature type="transmembrane region" description="Helical" evidence="1">
    <location>
        <begin position="23"/>
        <end position="45"/>
    </location>
</feature>
<evidence type="ECO:0000313" key="3">
    <source>
        <dbReference type="Proteomes" id="UP000199322"/>
    </source>
</evidence>
<feature type="transmembrane region" description="Helical" evidence="1">
    <location>
        <begin position="96"/>
        <end position="120"/>
    </location>
</feature>
<dbReference type="PANTHER" id="PTHR39556">
    <property type="entry name" value="PROTEIN, PUTATIVE-RELATED"/>
    <property type="match status" value="1"/>
</dbReference>
<feature type="transmembrane region" description="Helical" evidence="1">
    <location>
        <begin position="246"/>
        <end position="263"/>
    </location>
</feature>
<reference evidence="2 3" key="1">
    <citation type="submission" date="2016-10" db="EMBL/GenBank/DDBJ databases">
        <authorList>
            <person name="de Groot N.N."/>
        </authorList>
    </citation>
    <scope>NUCLEOTIDE SEQUENCE [LARGE SCALE GENOMIC DNA]</scope>
    <source>
        <strain evidence="2 3">WG14</strain>
    </source>
</reference>
<evidence type="ECO:0008006" key="4">
    <source>
        <dbReference type="Google" id="ProtNLM"/>
    </source>
</evidence>
<feature type="transmembrane region" description="Helical" evidence="1">
    <location>
        <begin position="169"/>
        <end position="188"/>
    </location>
</feature>
<feature type="transmembrane region" description="Helical" evidence="1">
    <location>
        <begin position="208"/>
        <end position="239"/>
    </location>
</feature>
<dbReference type="Proteomes" id="UP000199322">
    <property type="component" value="Unassembled WGS sequence"/>
</dbReference>
<feature type="transmembrane region" description="Helical" evidence="1">
    <location>
        <begin position="140"/>
        <end position="157"/>
    </location>
</feature>
<dbReference type="EMBL" id="FMYV01000001">
    <property type="protein sequence ID" value="SDB97104.1"/>
    <property type="molecule type" value="Genomic_DNA"/>
</dbReference>
<dbReference type="InterPro" id="IPR007294">
    <property type="entry name" value="DUF401"/>
</dbReference>
<protein>
    <recommendedName>
        <fullName evidence="4">DUF401 family protein</fullName>
    </recommendedName>
</protein>
<proteinExistence type="predicted"/>
<feature type="transmembrane region" description="Helical" evidence="1">
    <location>
        <begin position="283"/>
        <end position="302"/>
    </location>
</feature>